<organism evidence="3 4">
    <name type="scientific">Gemmobacter aquatilis</name>
    <dbReference type="NCBI Taxonomy" id="933059"/>
    <lineage>
        <taxon>Bacteria</taxon>
        <taxon>Pseudomonadati</taxon>
        <taxon>Pseudomonadota</taxon>
        <taxon>Alphaproteobacteria</taxon>
        <taxon>Rhodobacterales</taxon>
        <taxon>Paracoccaceae</taxon>
        <taxon>Gemmobacter</taxon>
    </lineage>
</organism>
<keyword evidence="1" id="KW-0328">Glycosyltransferase</keyword>
<reference evidence="3 4" key="1">
    <citation type="submission" date="2016-10" db="EMBL/GenBank/DDBJ databases">
        <authorList>
            <person name="de Groot N.N."/>
        </authorList>
    </citation>
    <scope>NUCLEOTIDE SEQUENCE [LARGE SCALE GENOMIC DNA]</scope>
    <source>
        <strain evidence="3 4">DSM 3857</strain>
    </source>
</reference>
<dbReference type="Pfam" id="PF03808">
    <property type="entry name" value="Glyco_tran_WecG"/>
    <property type="match status" value="1"/>
</dbReference>
<sequence length="249" mass="27012">MQFRFHDTTISVNVPHAAALLAEVRVRLQDRQGFALATINLDHLVKLHSSPTFLRAYAAQDLVVADGNPIVWLSRLAGQPVGLVPGSEMVLPLARLAAQAGVRVALFGATEAALEGAAERLRSRLPGLDIALQIAPPMGFDPEGEEAARFLRLMEASDIGLCLIALGAPKQEIFAARGRHLAPHVGFASIGAGLDFLAGTQNRAPDWVQRIAMEWVWRMLSSPRRLVPRYWACLKLLPGEALRALAQRG</sequence>
<evidence type="ECO:0000256" key="1">
    <source>
        <dbReference type="ARBA" id="ARBA00022676"/>
    </source>
</evidence>
<dbReference type="AlphaFoldDB" id="A0A1H8JUE9"/>
<keyword evidence="4" id="KW-1185">Reference proteome</keyword>
<dbReference type="OrthoDB" id="9771846at2"/>
<protein>
    <submittedName>
        <fullName evidence="3">Polymer biosynthesis protein, WecB/TagA/CpsF family</fullName>
    </submittedName>
</protein>
<proteinExistence type="predicted"/>
<dbReference type="PANTHER" id="PTHR34136:SF1">
    <property type="entry name" value="UDP-N-ACETYL-D-MANNOSAMINURONIC ACID TRANSFERASE"/>
    <property type="match status" value="1"/>
</dbReference>
<dbReference type="EMBL" id="FOCE01000008">
    <property type="protein sequence ID" value="SEN84125.1"/>
    <property type="molecule type" value="Genomic_DNA"/>
</dbReference>
<gene>
    <name evidence="3" type="ORF">SAMN04488103_108102</name>
</gene>
<dbReference type="Proteomes" id="UP000198761">
    <property type="component" value="Unassembled WGS sequence"/>
</dbReference>
<dbReference type="InterPro" id="IPR004629">
    <property type="entry name" value="WecG_TagA_CpsF"/>
</dbReference>
<dbReference type="GO" id="GO:0016758">
    <property type="term" value="F:hexosyltransferase activity"/>
    <property type="evidence" value="ECO:0007669"/>
    <property type="project" value="TreeGrafter"/>
</dbReference>
<evidence type="ECO:0000313" key="4">
    <source>
        <dbReference type="Proteomes" id="UP000198761"/>
    </source>
</evidence>
<dbReference type="RefSeq" id="WP_091302545.1">
    <property type="nucleotide sequence ID" value="NZ_FOCE01000008.1"/>
</dbReference>
<evidence type="ECO:0000313" key="3">
    <source>
        <dbReference type="EMBL" id="SEN84125.1"/>
    </source>
</evidence>
<name>A0A1H8JUE9_9RHOB</name>
<dbReference type="CDD" id="cd06533">
    <property type="entry name" value="Glyco_transf_WecG_TagA"/>
    <property type="match status" value="1"/>
</dbReference>
<accession>A0A1H8JUE9</accession>
<evidence type="ECO:0000256" key="2">
    <source>
        <dbReference type="ARBA" id="ARBA00022679"/>
    </source>
</evidence>
<dbReference type="NCBIfam" id="TIGR00696">
    <property type="entry name" value="wecG_tagA_cpsF"/>
    <property type="match status" value="1"/>
</dbReference>
<dbReference type="STRING" id="933059.SAMN04488103_108102"/>
<dbReference type="PANTHER" id="PTHR34136">
    <property type="match status" value="1"/>
</dbReference>
<keyword evidence="2" id="KW-0808">Transferase</keyword>